<proteinExistence type="predicted"/>
<gene>
    <name evidence="1" type="ORF">AVEN_266015_1</name>
</gene>
<evidence type="ECO:0000313" key="2">
    <source>
        <dbReference type="Proteomes" id="UP000499080"/>
    </source>
</evidence>
<evidence type="ECO:0000313" key="1">
    <source>
        <dbReference type="EMBL" id="GBN86753.1"/>
    </source>
</evidence>
<sequence length="84" mass="9889">MPRLRSPKGPKTRTKAFTAIMGAPFERMALDILDLFLQRQRHRYVLVLMTILPNGQRQSFQTVIPRLWLKKNLFEHGFRGMAYS</sequence>
<dbReference type="EMBL" id="BGPR01021449">
    <property type="protein sequence ID" value="GBN86753.1"/>
    <property type="molecule type" value="Genomic_DNA"/>
</dbReference>
<organism evidence="1 2">
    <name type="scientific">Araneus ventricosus</name>
    <name type="common">Orbweaver spider</name>
    <name type="synonym">Epeira ventricosa</name>
    <dbReference type="NCBI Taxonomy" id="182803"/>
    <lineage>
        <taxon>Eukaryota</taxon>
        <taxon>Metazoa</taxon>
        <taxon>Ecdysozoa</taxon>
        <taxon>Arthropoda</taxon>
        <taxon>Chelicerata</taxon>
        <taxon>Arachnida</taxon>
        <taxon>Araneae</taxon>
        <taxon>Araneomorphae</taxon>
        <taxon>Entelegynae</taxon>
        <taxon>Araneoidea</taxon>
        <taxon>Araneidae</taxon>
        <taxon>Araneus</taxon>
    </lineage>
</organism>
<protein>
    <submittedName>
        <fullName evidence="1">Uncharacterized protein</fullName>
    </submittedName>
</protein>
<name>A0A4Y2SG61_ARAVE</name>
<dbReference type="Proteomes" id="UP000499080">
    <property type="component" value="Unassembled WGS sequence"/>
</dbReference>
<reference evidence="1 2" key="1">
    <citation type="journal article" date="2019" name="Sci. Rep.">
        <title>Orb-weaving spider Araneus ventricosus genome elucidates the spidroin gene catalogue.</title>
        <authorList>
            <person name="Kono N."/>
            <person name="Nakamura H."/>
            <person name="Ohtoshi R."/>
            <person name="Moran D.A.P."/>
            <person name="Shinohara A."/>
            <person name="Yoshida Y."/>
            <person name="Fujiwara M."/>
            <person name="Mori M."/>
            <person name="Tomita M."/>
            <person name="Arakawa K."/>
        </authorList>
    </citation>
    <scope>NUCLEOTIDE SEQUENCE [LARGE SCALE GENOMIC DNA]</scope>
</reference>
<keyword evidence="2" id="KW-1185">Reference proteome</keyword>
<accession>A0A4Y2SG61</accession>
<dbReference type="OrthoDB" id="413122at2759"/>
<dbReference type="AlphaFoldDB" id="A0A4Y2SG61"/>
<comment type="caution">
    <text evidence="1">The sequence shown here is derived from an EMBL/GenBank/DDBJ whole genome shotgun (WGS) entry which is preliminary data.</text>
</comment>